<keyword evidence="2" id="KW-1185">Reference proteome</keyword>
<evidence type="ECO:0000313" key="2">
    <source>
        <dbReference type="Proteomes" id="UP000320244"/>
    </source>
</evidence>
<organism evidence="1 2">
    <name type="scientific">Leekyejoonella antrihumi</name>
    <dbReference type="NCBI Taxonomy" id="1660198"/>
    <lineage>
        <taxon>Bacteria</taxon>
        <taxon>Bacillati</taxon>
        <taxon>Actinomycetota</taxon>
        <taxon>Actinomycetes</taxon>
        <taxon>Micrococcales</taxon>
        <taxon>Dermacoccaceae</taxon>
        <taxon>Leekyejoonella</taxon>
    </lineage>
</organism>
<dbReference type="Proteomes" id="UP000320244">
    <property type="component" value="Unassembled WGS sequence"/>
</dbReference>
<dbReference type="PANTHER" id="PTHR31616">
    <property type="entry name" value="TREHALASE"/>
    <property type="match status" value="1"/>
</dbReference>
<protein>
    <recommendedName>
        <fullName evidence="3">Glycoside hydrolase family 15</fullName>
    </recommendedName>
</protein>
<dbReference type="RefSeq" id="WP_146315413.1">
    <property type="nucleotide sequence ID" value="NZ_VCQV01000004.1"/>
</dbReference>
<accession>A0A563E5S1</accession>
<dbReference type="PANTHER" id="PTHR31616:SF0">
    <property type="entry name" value="GLUCAN 1,4-ALPHA-GLUCOSIDASE"/>
    <property type="match status" value="1"/>
</dbReference>
<reference evidence="1 2" key="2">
    <citation type="submission" date="2019-08" db="EMBL/GenBank/DDBJ databases">
        <title>Jejuicoccus antrihumi gen. nov., sp. nov., a new member of the family Dermacoccaceae isolated from a cave.</title>
        <authorList>
            <person name="Schumann P."/>
            <person name="Kim I.S."/>
        </authorList>
    </citation>
    <scope>NUCLEOTIDE SEQUENCE [LARGE SCALE GENOMIC DNA]</scope>
    <source>
        <strain evidence="1 2">C5-26</strain>
    </source>
</reference>
<comment type="caution">
    <text evidence="1">The sequence shown here is derived from an EMBL/GenBank/DDBJ whole genome shotgun (WGS) entry which is preliminary data.</text>
</comment>
<dbReference type="InterPro" id="IPR008928">
    <property type="entry name" value="6-hairpin_glycosidase_sf"/>
</dbReference>
<dbReference type="InterPro" id="IPR006311">
    <property type="entry name" value="TAT_signal"/>
</dbReference>
<dbReference type="SUPFAM" id="SSF48208">
    <property type="entry name" value="Six-hairpin glycosidases"/>
    <property type="match status" value="1"/>
</dbReference>
<dbReference type="GO" id="GO:0004553">
    <property type="term" value="F:hydrolase activity, hydrolyzing O-glycosyl compounds"/>
    <property type="evidence" value="ECO:0007669"/>
    <property type="project" value="TreeGrafter"/>
</dbReference>
<sequence length="442" mass="46969">MGIWPSVDALPGGPGRAPSRRQVLTGAAGGLFLAGTGGGIWATRPQDARINLLSRSVGFSGPGERVLLRSADAGAMIGGTRVLTASTDTDRLVAEAQAWLDAAPAWSRSGAMHNLAQSALLDLQVLSADLPAPVAGWSRPWRYVWPRDASAASVALAIAGQPDLAYRALTYLQRVQHEDGWFEARYIPGTARTPDNRLPQLDGTGWVLWAADRVHGVSLGTAAMVRDLRPMLTRSTTRILRSIDIPSGLPAACPDYWETPERTTTLGTCAVLAAGLESAARVLPVVGEKSLAAEAAAGLTRLDATIEKEFGRYGYPRHPRRHDPDAATALLLPPFRQHASPTVLAALDRSASRMKRPAGGLAPGSSWQQDGVSWTPETSLYAVASAASGRRGEAWHWLTWLSDHRTSAGSFPEKVLAGGRPASVAPLTWTAAMVLLALHHLA</sequence>
<dbReference type="AlphaFoldDB" id="A0A563E5S1"/>
<proteinExistence type="predicted"/>
<dbReference type="Gene3D" id="1.50.10.10">
    <property type="match status" value="1"/>
</dbReference>
<dbReference type="InterPro" id="IPR012341">
    <property type="entry name" value="6hp_glycosidase-like_sf"/>
</dbReference>
<gene>
    <name evidence="1" type="ORF">FGL98_03900</name>
</gene>
<dbReference type="GO" id="GO:0005975">
    <property type="term" value="P:carbohydrate metabolic process"/>
    <property type="evidence" value="ECO:0007669"/>
    <property type="project" value="InterPro"/>
</dbReference>
<dbReference type="PROSITE" id="PS51318">
    <property type="entry name" value="TAT"/>
    <property type="match status" value="1"/>
</dbReference>
<name>A0A563E5S1_9MICO</name>
<evidence type="ECO:0008006" key="3">
    <source>
        <dbReference type="Google" id="ProtNLM"/>
    </source>
</evidence>
<evidence type="ECO:0000313" key="1">
    <source>
        <dbReference type="EMBL" id="TWP37867.1"/>
    </source>
</evidence>
<dbReference type="OrthoDB" id="3806982at2"/>
<reference evidence="1 2" key="1">
    <citation type="submission" date="2019-05" db="EMBL/GenBank/DDBJ databases">
        <authorList>
            <person name="Lee S.D."/>
        </authorList>
    </citation>
    <scope>NUCLEOTIDE SEQUENCE [LARGE SCALE GENOMIC DNA]</scope>
    <source>
        <strain evidence="1 2">C5-26</strain>
    </source>
</reference>
<dbReference type="EMBL" id="VCQV01000004">
    <property type="protein sequence ID" value="TWP37867.1"/>
    <property type="molecule type" value="Genomic_DNA"/>
</dbReference>